<proteinExistence type="predicted"/>
<dbReference type="KEGG" id="pgg:FX982_00883"/>
<dbReference type="InterPro" id="IPR050194">
    <property type="entry name" value="Glycosyltransferase_grp1"/>
</dbReference>
<keyword evidence="2" id="KW-1185">Reference proteome</keyword>
<dbReference type="Pfam" id="PF13692">
    <property type="entry name" value="Glyco_trans_1_4"/>
    <property type="match status" value="1"/>
</dbReference>
<dbReference type="EMBL" id="CP053746">
    <property type="protein sequence ID" value="QKF49956.1"/>
    <property type="molecule type" value="Genomic_DNA"/>
</dbReference>
<evidence type="ECO:0000313" key="1">
    <source>
        <dbReference type="EMBL" id="QKF49956.1"/>
    </source>
</evidence>
<protein>
    <recommendedName>
        <fullName evidence="3">Glycosyl transferase family 1 domain-containing protein</fullName>
    </recommendedName>
</protein>
<sequence>MTSGVAAQDQHQSDLHDTLMCQIDHIALHPYGLFGYGWALDKAGTISHATLELKYADGRIESVDVSTGRVREEVAIVFPHHAQAGQSGFMLMAGWSGVPPENADLVFQLTDGRVVRNDLHTAISQAAPRAGVAESRYLLRRAWGYVRRGKLTQLVQKAIRYGKSNPRLGEPDDPSVSQRVRGKHCRLVIDHSMGGGANLFRERLVKQWVEAGDTVVLLSFKVASMEPFIEVRDGAGSFASALQPLESLIALLKPAKSVRLFFNCAVSFPNPALIQQLVLNVKARYKSELIVAMHDYFLVCPSNFLLDSTGVYCGVPSISQCESCLPYHGDGFVSLTGERSITNWRSVWGDLFNAADEIRCFSDSTRRLLGRAYPEVAARATLIPHEVPPLRTVRNSRAEEPVLTIGVIGSISHHKGAGVVADLAKAIAASGAGVRIVVVGSVDAWCPPEVVTQTGPYKQDDLPKIIEKHKINIALLPSICPETFSFVAHEIISMNLPMICLDLGAQADIVRSQPSGHVSARQDGPGLLEEIIAFDRSMHPLTMKVIS</sequence>
<dbReference type="SUPFAM" id="SSF53756">
    <property type="entry name" value="UDP-Glycosyltransferase/glycogen phosphorylase"/>
    <property type="match status" value="1"/>
</dbReference>
<dbReference type="PANTHER" id="PTHR45947:SF3">
    <property type="entry name" value="SULFOQUINOVOSYL TRANSFERASE SQD2"/>
    <property type="match status" value="1"/>
</dbReference>
<evidence type="ECO:0000313" key="2">
    <source>
        <dbReference type="Proteomes" id="UP000501989"/>
    </source>
</evidence>
<dbReference type="GO" id="GO:0016757">
    <property type="term" value="F:glycosyltransferase activity"/>
    <property type="evidence" value="ECO:0007669"/>
    <property type="project" value="TreeGrafter"/>
</dbReference>
<dbReference type="AlphaFoldDB" id="A0A6M8MDN2"/>
<gene>
    <name evidence="1" type="ORF">FX982_00883</name>
</gene>
<organism evidence="1 2">
    <name type="scientific">Pseudomonas graminis</name>
    <dbReference type="NCBI Taxonomy" id="158627"/>
    <lineage>
        <taxon>Bacteria</taxon>
        <taxon>Pseudomonadati</taxon>
        <taxon>Pseudomonadota</taxon>
        <taxon>Gammaproteobacteria</taxon>
        <taxon>Pseudomonadales</taxon>
        <taxon>Pseudomonadaceae</taxon>
        <taxon>Pseudomonas</taxon>
    </lineage>
</organism>
<dbReference type="PANTHER" id="PTHR45947">
    <property type="entry name" value="SULFOQUINOVOSYL TRANSFERASE SQD2"/>
    <property type="match status" value="1"/>
</dbReference>
<reference evidence="2" key="1">
    <citation type="submission" date="2019-12" db="EMBL/GenBank/DDBJ databases">
        <title>Endophytic bacteria associated with Panax ginseng seedlings.</title>
        <authorList>
            <person name="Park J.M."/>
            <person name="Shin R."/>
            <person name="Jo S.H."/>
        </authorList>
    </citation>
    <scope>NUCLEOTIDE SEQUENCE [LARGE SCALE GENOMIC DNA]</scope>
    <source>
        <strain evidence="2">PgKB30</strain>
    </source>
</reference>
<name>A0A6M8MDN2_9PSED</name>
<dbReference type="Proteomes" id="UP000501989">
    <property type="component" value="Chromosome"/>
</dbReference>
<dbReference type="Gene3D" id="3.40.50.2000">
    <property type="entry name" value="Glycogen Phosphorylase B"/>
    <property type="match status" value="1"/>
</dbReference>
<evidence type="ECO:0008006" key="3">
    <source>
        <dbReference type="Google" id="ProtNLM"/>
    </source>
</evidence>
<accession>A0A6M8MDN2</accession>
<dbReference type="RefSeq" id="WP_172609791.1">
    <property type="nucleotide sequence ID" value="NZ_CP053746.1"/>
</dbReference>